<evidence type="ECO:0000313" key="9">
    <source>
        <dbReference type="Proteomes" id="UP001431209"/>
    </source>
</evidence>
<dbReference type="InterPro" id="IPR036081">
    <property type="entry name" value="Translin_sf"/>
</dbReference>
<dbReference type="PANTHER" id="PTHR10741">
    <property type="entry name" value="TRANSLIN AND TRANSLIN ASSOCIATED PROTEIN X"/>
    <property type="match status" value="1"/>
</dbReference>
<evidence type="ECO:0000256" key="6">
    <source>
        <dbReference type="ARBA" id="ARBA00023125"/>
    </source>
</evidence>
<dbReference type="GO" id="GO:0003723">
    <property type="term" value="F:RNA binding"/>
    <property type="evidence" value="ECO:0007669"/>
    <property type="project" value="UniProtKB-KW"/>
</dbReference>
<dbReference type="InterPro" id="IPR016068">
    <property type="entry name" value="Translin_N"/>
</dbReference>
<organism evidence="8 9">
    <name type="scientific">Acrasis kona</name>
    <dbReference type="NCBI Taxonomy" id="1008807"/>
    <lineage>
        <taxon>Eukaryota</taxon>
        <taxon>Discoba</taxon>
        <taxon>Heterolobosea</taxon>
        <taxon>Tetramitia</taxon>
        <taxon>Eutetramitia</taxon>
        <taxon>Acrasidae</taxon>
        <taxon>Acrasis</taxon>
    </lineage>
</organism>
<dbReference type="InterPro" id="IPR033956">
    <property type="entry name" value="Translin"/>
</dbReference>
<proteinExistence type="inferred from homology"/>
<evidence type="ECO:0000256" key="4">
    <source>
        <dbReference type="ARBA" id="ARBA00022490"/>
    </source>
</evidence>
<dbReference type="Gene3D" id="1.20.58.200">
    <property type="entry name" value="Translin, domain 2"/>
    <property type="match status" value="1"/>
</dbReference>
<dbReference type="Pfam" id="PF01997">
    <property type="entry name" value="Translin"/>
    <property type="match status" value="1"/>
</dbReference>
<name>A0AAW2YZ14_9EUKA</name>
<comment type="similarity">
    <text evidence="3">Belongs to the translin family.</text>
</comment>
<dbReference type="Gene3D" id="1.20.58.190">
    <property type="entry name" value="Translin, domain 1"/>
    <property type="match status" value="1"/>
</dbReference>
<dbReference type="GO" id="GO:0016070">
    <property type="term" value="P:RNA metabolic process"/>
    <property type="evidence" value="ECO:0007669"/>
    <property type="project" value="InterPro"/>
</dbReference>
<dbReference type="Proteomes" id="UP001431209">
    <property type="component" value="Unassembled WGS sequence"/>
</dbReference>
<protein>
    <recommendedName>
        <fullName evidence="10">Translin</fullName>
    </recommendedName>
</protein>
<evidence type="ECO:0008006" key="10">
    <source>
        <dbReference type="Google" id="ProtNLM"/>
    </source>
</evidence>
<dbReference type="AlphaFoldDB" id="A0AAW2YZ14"/>
<keyword evidence="5" id="KW-0694">RNA-binding</keyword>
<evidence type="ECO:0000256" key="3">
    <source>
        <dbReference type="ARBA" id="ARBA00005902"/>
    </source>
</evidence>
<accession>A0AAW2YZ14</accession>
<evidence type="ECO:0000256" key="2">
    <source>
        <dbReference type="ARBA" id="ARBA00004496"/>
    </source>
</evidence>
<keyword evidence="7" id="KW-0539">Nucleus</keyword>
<dbReference type="SUPFAM" id="SSF74784">
    <property type="entry name" value="Translin"/>
    <property type="match status" value="1"/>
</dbReference>
<gene>
    <name evidence="8" type="ORF">AKO1_011121</name>
</gene>
<keyword evidence="9" id="KW-1185">Reference proteome</keyword>
<dbReference type="InterPro" id="IPR016069">
    <property type="entry name" value="Translin_C"/>
</dbReference>
<dbReference type="GO" id="GO:0043565">
    <property type="term" value="F:sequence-specific DNA binding"/>
    <property type="evidence" value="ECO:0007669"/>
    <property type="project" value="InterPro"/>
</dbReference>
<dbReference type="GO" id="GO:0005634">
    <property type="term" value="C:nucleus"/>
    <property type="evidence" value="ECO:0007669"/>
    <property type="project" value="UniProtKB-SubCell"/>
</dbReference>
<evidence type="ECO:0000313" key="8">
    <source>
        <dbReference type="EMBL" id="KAL0482254.1"/>
    </source>
</evidence>
<keyword evidence="6" id="KW-0238">DNA-binding</keyword>
<evidence type="ECO:0000256" key="1">
    <source>
        <dbReference type="ARBA" id="ARBA00004123"/>
    </source>
</evidence>
<reference evidence="8 9" key="1">
    <citation type="submission" date="2024-03" db="EMBL/GenBank/DDBJ databases">
        <title>The Acrasis kona genome and developmental transcriptomes reveal deep origins of eukaryotic multicellular pathways.</title>
        <authorList>
            <person name="Sheikh S."/>
            <person name="Fu C.-J."/>
            <person name="Brown M.W."/>
            <person name="Baldauf S.L."/>
        </authorList>
    </citation>
    <scope>NUCLEOTIDE SEQUENCE [LARGE SCALE GENOMIC DNA]</scope>
    <source>
        <strain evidence="8 9">ATCC MYA-3509</strain>
    </source>
</reference>
<dbReference type="CDD" id="cd14819">
    <property type="entry name" value="Translin"/>
    <property type="match status" value="1"/>
</dbReference>
<evidence type="ECO:0000256" key="7">
    <source>
        <dbReference type="ARBA" id="ARBA00023242"/>
    </source>
</evidence>
<sequence>MSVGSNISTLFLGFNKHFEEEDAKRETIRVEVRKLELLSSRIKTCLQAVHQHTDDYDATVKRICAEVDSLLAECAKVFADLDKLISKDSYYKYQGRFNNKTSQFSFLCLLKHYLETGTLLSHENVVKTLGLEGNSVLITLEEYLHGCCELFAELSRLSVNSVTRGDFERPVKIKDFLHELHGALKLLNFKNDGVRKKFDSVKYDLKKVEEIVYDLSVRGLLNKTA</sequence>
<comment type="caution">
    <text evidence="8">The sequence shown here is derived from an EMBL/GenBank/DDBJ whole genome shotgun (WGS) entry which is preliminary data.</text>
</comment>
<dbReference type="InterPro" id="IPR002848">
    <property type="entry name" value="Translin_fam"/>
</dbReference>
<dbReference type="GO" id="GO:0003697">
    <property type="term" value="F:single-stranded DNA binding"/>
    <property type="evidence" value="ECO:0007669"/>
    <property type="project" value="InterPro"/>
</dbReference>
<evidence type="ECO:0000256" key="5">
    <source>
        <dbReference type="ARBA" id="ARBA00022884"/>
    </source>
</evidence>
<dbReference type="GO" id="GO:0005737">
    <property type="term" value="C:cytoplasm"/>
    <property type="evidence" value="ECO:0007669"/>
    <property type="project" value="UniProtKB-SubCell"/>
</dbReference>
<dbReference type="EMBL" id="JAOPGA020000836">
    <property type="protein sequence ID" value="KAL0482254.1"/>
    <property type="molecule type" value="Genomic_DNA"/>
</dbReference>
<keyword evidence="4" id="KW-0963">Cytoplasm</keyword>
<comment type="subcellular location">
    <subcellularLocation>
        <location evidence="2">Cytoplasm</location>
    </subcellularLocation>
    <subcellularLocation>
        <location evidence="1">Nucleus</location>
    </subcellularLocation>
</comment>